<dbReference type="AlphaFoldDB" id="A0A074ZV03"/>
<protein>
    <submittedName>
        <fullName evidence="1">Uncharacterized protein</fullName>
    </submittedName>
</protein>
<accession>A0A074ZV03</accession>
<keyword evidence="2" id="KW-1185">Reference proteome</keyword>
<dbReference type="CTD" id="20319901"/>
<dbReference type="Proteomes" id="UP000054324">
    <property type="component" value="Unassembled WGS sequence"/>
</dbReference>
<evidence type="ECO:0000313" key="2">
    <source>
        <dbReference type="Proteomes" id="UP000054324"/>
    </source>
</evidence>
<dbReference type="EMBL" id="KL596729">
    <property type="protein sequence ID" value="KER27185.1"/>
    <property type="molecule type" value="Genomic_DNA"/>
</dbReference>
<proteinExistence type="predicted"/>
<dbReference type="GeneID" id="20319901"/>
<dbReference type="KEGG" id="ovi:T265_05719"/>
<organism evidence="1 2">
    <name type="scientific">Opisthorchis viverrini</name>
    <name type="common">Southeast Asian liver fluke</name>
    <dbReference type="NCBI Taxonomy" id="6198"/>
    <lineage>
        <taxon>Eukaryota</taxon>
        <taxon>Metazoa</taxon>
        <taxon>Spiralia</taxon>
        <taxon>Lophotrochozoa</taxon>
        <taxon>Platyhelminthes</taxon>
        <taxon>Trematoda</taxon>
        <taxon>Digenea</taxon>
        <taxon>Opisthorchiida</taxon>
        <taxon>Opisthorchiata</taxon>
        <taxon>Opisthorchiidae</taxon>
        <taxon>Opisthorchis</taxon>
    </lineage>
</organism>
<reference evidence="1 2" key="1">
    <citation type="submission" date="2013-11" db="EMBL/GenBank/DDBJ databases">
        <title>Opisthorchis viverrini - life in the bile duct.</title>
        <authorList>
            <person name="Young N.D."/>
            <person name="Nagarajan N."/>
            <person name="Lin S.J."/>
            <person name="Korhonen P.K."/>
            <person name="Jex A.R."/>
            <person name="Hall R.S."/>
            <person name="Safavi-Hemami H."/>
            <person name="Kaewkong W."/>
            <person name="Bertrand D."/>
            <person name="Gao S."/>
            <person name="Seet Q."/>
            <person name="Wongkham S."/>
            <person name="Teh B.T."/>
            <person name="Wongkham C."/>
            <person name="Intapan P.M."/>
            <person name="Maleewong W."/>
            <person name="Yang X."/>
            <person name="Hu M."/>
            <person name="Wang Z."/>
            <person name="Hofmann A."/>
            <person name="Sternberg P.W."/>
            <person name="Tan P."/>
            <person name="Wang J."/>
            <person name="Gasser R.B."/>
        </authorList>
    </citation>
    <scope>NUCLEOTIDE SEQUENCE [LARGE SCALE GENOMIC DNA]</scope>
</reference>
<dbReference type="RefSeq" id="XP_009169056.1">
    <property type="nucleotide sequence ID" value="XM_009170792.1"/>
</dbReference>
<name>A0A074ZV03_OPIVI</name>
<evidence type="ECO:0000313" key="1">
    <source>
        <dbReference type="EMBL" id="KER27185.1"/>
    </source>
</evidence>
<sequence>MGVVSRLNNASLFLKHTGKGVNGSIVHGVLQTNELRYNETVWQPAIKHTSMQMRFECNNMRDGLELDQCAHMRSLRIEQGEKFSGRWSGGSPSLARQIAPYRQVFPRFVLAYRREIPIN</sequence>
<gene>
    <name evidence="1" type="ORF">T265_05719</name>
</gene>